<name>A0A977Q0W7_9CYAN</name>
<dbReference type="AlphaFoldDB" id="A0A977Q0W7"/>
<evidence type="ECO:0000313" key="1">
    <source>
        <dbReference type="EMBL" id="UXE64765.1"/>
    </source>
</evidence>
<dbReference type="KEGG" id="wna:KA717_23630"/>
<sequence>MKQWTREKPSKQTQPKSPERYYPWWYLVPLYPYSQKPTLRFEVVPDWIWCFEQYQGIFYVVVPIRMTVIRLEAGGLLVYAPIALTSECLGLVRELEAQYGAVQYIILPTVSGLEHKAVVGPFARQFPQAKVYVAPGQWSFPLNLPLSWLGFPAQRTHFLPVDSSTTPFYAEFDYRILGPIDLNLGQFGEVALFHRRSQTVLVTDTLISIPQEPPPILEIDPYPLLFHAKDQARAPILDSPENRRKGWQRICLFALYFQASTLEVAKFSQAVQEAQQAWDRSAKAFWGIFPFQWLSSWPQSFQQLRGNGRLLVAPILQELILNRQPQQTLDWADQITKWHFNRLIPCHFDAPLAVTPPQFRQAFAFLDKQLSRDQAALIPENHPLPLEDLATLKSIDQFLYRYRITPSPYRDP</sequence>
<dbReference type="InterPro" id="IPR025638">
    <property type="entry name" value="DUF4336"/>
</dbReference>
<dbReference type="Pfam" id="PF14234">
    <property type="entry name" value="DUF4336"/>
    <property type="match status" value="1"/>
</dbReference>
<organism evidence="1">
    <name type="scientific">Woronichinia naegeliana WA131</name>
    <dbReference type="NCBI Taxonomy" id="2824559"/>
    <lineage>
        <taxon>Bacteria</taxon>
        <taxon>Bacillati</taxon>
        <taxon>Cyanobacteriota</taxon>
        <taxon>Cyanophyceae</taxon>
        <taxon>Synechococcales</taxon>
        <taxon>Coelosphaeriaceae</taxon>
        <taxon>Woronichinia</taxon>
    </lineage>
</organism>
<proteinExistence type="predicted"/>
<protein>
    <submittedName>
        <fullName evidence="1">DUF4336 domain-containing protein</fullName>
    </submittedName>
</protein>
<dbReference type="PANTHER" id="PTHR33835">
    <property type="entry name" value="YALI0C07656P"/>
    <property type="match status" value="1"/>
</dbReference>
<accession>A0A977Q0W7</accession>
<dbReference type="PANTHER" id="PTHR33835:SF2">
    <property type="entry name" value="LYSINE-TRNA LIGASE"/>
    <property type="match status" value="1"/>
</dbReference>
<dbReference type="EMBL" id="CP073041">
    <property type="protein sequence ID" value="UXE64765.1"/>
    <property type="molecule type" value="Genomic_DNA"/>
</dbReference>
<reference evidence="1" key="1">
    <citation type="submission" date="2021-04" db="EMBL/GenBank/DDBJ databases">
        <title>Genome sequence of Woronichinia naegeliana from Washington state freshwater lake bloom.</title>
        <authorList>
            <person name="Dreher T.W."/>
        </authorList>
    </citation>
    <scope>NUCLEOTIDE SEQUENCE</scope>
    <source>
        <strain evidence="1">WA131</strain>
    </source>
</reference>
<dbReference type="Proteomes" id="UP001065613">
    <property type="component" value="Chromosome"/>
</dbReference>
<gene>
    <name evidence="1" type="ORF">KA717_23630</name>
</gene>